<dbReference type="PANTHER" id="PTHR42925:SF1">
    <property type="entry name" value="VIRULENCE FACTOR MVIN"/>
    <property type="match status" value="1"/>
</dbReference>
<feature type="transmembrane region" description="Helical" evidence="7">
    <location>
        <begin position="125"/>
        <end position="145"/>
    </location>
</feature>
<dbReference type="InterPro" id="IPR048279">
    <property type="entry name" value="MdtK-like"/>
</dbReference>
<dbReference type="OrthoDB" id="62420at2"/>
<accession>A0A1M6C221</accession>
<dbReference type="InterPro" id="IPR047135">
    <property type="entry name" value="YsiQ"/>
</dbReference>
<evidence type="ECO:0000313" key="9">
    <source>
        <dbReference type="Proteomes" id="UP000324781"/>
    </source>
</evidence>
<proteinExistence type="predicted"/>
<evidence type="ECO:0000256" key="6">
    <source>
        <dbReference type="ARBA" id="ARBA00023136"/>
    </source>
</evidence>
<evidence type="ECO:0000256" key="3">
    <source>
        <dbReference type="ARBA" id="ARBA00022475"/>
    </source>
</evidence>
<comment type="subcellular location">
    <subcellularLocation>
        <location evidence="1">Cell membrane</location>
        <topology evidence="1">Multi-pass membrane protein</topology>
    </subcellularLocation>
</comment>
<keyword evidence="2" id="KW-0813">Transport</keyword>
<evidence type="ECO:0000313" key="8">
    <source>
        <dbReference type="EMBL" id="SHI55105.1"/>
    </source>
</evidence>
<keyword evidence="4 7" id="KW-0812">Transmembrane</keyword>
<feature type="transmembrane region" description="Helical" evidence="7">
    <location>
        <begin position="157"/>
        <end position="178"/>
    </location>
</feature>
<dbReference type="GO" id="GO:0015297">
    <property type="term" value="F:antiporter activity"/>
    <property type="evidence" value="ECO:0007669"/>
    <property type="project" value="InterPro"/>
</dbReference>
<name>A0A1M6C221_9FIRM</name>
<sequence length="441" mass="48433">MVRKVTLLSLAVPLFIEMLFFSMLGIIDTYILSRVSDEVAGGVGACNQIISFTNIVFNIISIGANVLVSQYIGAKNRESAQKAMVSSYVLVTVVGLAGSFILFFLGKAILQLMGVTANLLSHAETYIRIVGGMMFMQAILNLSTVLMRTHGYSRETLGITISMNLINVAGDVFLIFGFNMGAAGAAYATCLGRAAAMLMAFGFVRKNILERNAFRHLREFPVPIIRDLIKIGLPSALENICYNVSQIVISGMILYNLGETAYITRTYTQQIIIIFITLSISIGQANQILIGRLVGAGSFDEAYHTCLKNFRKAFLLAIGYGLIFFFFGGTFIRIFTDDPEIIKWSAMVLMVDAFLEPGRTFNLVIINGLKGSGDAVFPVIIGIISMWLVATLGAWILGIALGLGLAGIWAAMAFDEWLRGFIMLHRWRSRKWTSKALAVRE</sequence>
<organism evidence="8 9">
    <name type="scientific">Thermoclostridium caenicola</name>
    <dbReference type="NCBI Taxonomy" id="659425"/>
    <lineage>
        <taxon>Bacteria</taxon>
        <taxon>Bacillati</taxon>
        <taxon>Bacillota</taxon>
        <taxon>Clostridia</taxon>
        <taxon>Eubacteriales</taxon>
        <taxon>Oscillospiraceae</taxon>
        <taxon>Thermoclostridium</taxon>
    </lineage>
</organism>
<dbReference type="GO" id="GO:0042910">
    <property type="term" value="F:xenobiotic transmembrane transporter activity"/>
    <property type="evidence" value="ECO:0007669"/>
    <property type="project" value="InterPro"/>
</dbReference>
<feature type="transmembrane region" description="Helical" evidence="7">
    <location>
        <begin position="403"/>
        <end position="422"/>
    </location>
</feature>
<feature type="transmembrane region" description="Helical" evidence="7">
    <location>
        <begin position="7"/>
        <end position="32"/>
    </location>
</feature>
<dbReference type="InterPro" id="IPR002528">
    <property type="entry name" value="MATE_fam"/>
</dbReference>
<evidence type="ECO:0000256" key="2">
    <source>
        <dbReference type="ARBA" id="ARBA00022448"/>
    </source>
</evidence>
<dbReference type="GO" id="GO:0005886">
    <property type="term" value="C:plasma membrane"/>
    <property type="evidence" value="ECO:0007669"/>
    <property type="project" value="UniProtKB-SubCell"/>
</dbReference>
<feature type="transmembrane region" description="Helical" evidence="7">
    <location>
        <begin position="376"/>
        <end position="397"/>
    </location>
</feature>
<evidence type="ECO:0000256" key="7">
    <source>
        <dbReference type="SAM" id="Phobius"/>
    </source>
</evidence>
<evidence type="ECO:0000256" key="1">
    <source>
        <dbReference type="ARBA" id="ARBA00004651"/>
    </source>
</evidence>
<keyword evidence="6 7" id="KW-0472">Membrane</keyword>
<feature type="transmembrane region" description="Helical" evidence="7">
    <location>
        <begin position="52"/>
        <end position="73"/>
    </location>
</feature>
<dbReference type="PIRSF" id="PIRSF006603">
    <property type="entry name" value="DinF"/>
    <property type="match status" value="1"/>
</dbReference>
<dbReference type="EMBL" id="FQZP01000004">
    <property type="protein sequence ID" value="SHI55105.1"/>
    <property type="molecule type" value="Genomic_DNA"/>
</dbReference>
<reference evidence="8 9" key="1">
    <citation type="submission" date="2016-11" db="EMBL/GenBank/DDBJ databases">
        <authorList>
            <person name="Varghese N."/>
            <person name="Submissions S."/>
        </authorList>
    </citation>
    <scope>NUCLEOTIDE SEQUENCE [LARGE SCALE GENOMIC DNA]</scope>
    <source>
        <strain evidence="8 9">DSM 19027</strain>
    </source>
</reference>
<feature type="transmembrane region" description="Helical" evidence="7">
    <location>
        <begin position="85"/>
        <end position="105"/>
    </location>
</feature>
<evidence type="ECO:0000256" key="5">
    <source>
        <dbReference type="ARBA" id="ARBA00022989"/>
    </source>
</evidence>
<dbReference type="AlphaFoldDB" id="A0A1M6C221"/>
<dbReference type="PANTHER" id="PTHR42925">
    <property type="entry name" value="MULTIDRUG AND TOXIN EFFLUX PROTEIN MATE FAMILY"/>
    <property type="match status" value="1"/>
</dbReference>
<dbReference type="CDD" id="cd13134">
    <property type="entry name" value="MATE_like_8"/>
    <property type="match status" value="1"/>
</dbReference>
<dbReference type="Pfam" id="PF01554">
    <property type="entry name" value="MatE"/>
    <property type="match status" value="2"/>
</dbReference>
<evidence type="ECO:0000256" key="4">
    <source>
        <dbReference type="ARBA" id="ARBA00022692"/>
    </source>
</evidence>
<gene>
    <name evidence="8" type="ORF">SAMN05444373_100422</name>
</gene>
<feature type="transmembrane region" description="Helical" evidence="7">
    <location>
        <begin position="313"/>
        <end position="335"/>
    </location>
</feature>
<dbReference type="NCBIfam" id="TIGR00797">
    <property type="entry name" value="matE"/>
    <property type="match status" value="1"/>
</dbReference>
<keyword evidence="5 7" id="KW-1133">Transmembrane helix</keyword>
<feature type="transmembrane region" description="Helical" evidence="7">
    <location>
        <begin position="184"/>
        <end position="204"/>
    </location>
</feature>
<dbReference type="Proteomes" id="UP000324781">
    <property type="component" value="Unassembled WGS sequence"/>
</dbReference>
<dbReference type="RefSeq" id="WP_149677697.1">
    <property type="nucleotide sequence ID" value="NZ_FQZP01000004.1"/>
</dbReference>
<protein>
    <submittedName>
        <fullName evidence="8">Putative efflux protein, MATE family</fullName>
    </submittedName>
</protein>
<keyword evidence="3" id="KW-1003">Cell membrane</keyword>
<keyword evidence="9" id="KW-1185">Reference proteome</keyword>